<proteinExistence type="predicted"/>
<dbReference type="EMBL" id="ATHI01000003">
    <property type="protein sequence ID" value="EPR35570.1"/>
    <property type="molecule type" value="Genomic_DNA"/>
</dbReference>
<evidence type="ECO:0000313" key="2">
    <source>
        <dbReference type="Proteomes" id="UP000014975"/>
    </source>
</evidence>
<sequence length="48" mass="5475">MKLLEDIEDEGEREVLLADFFARAQNAKQIDELKRTVADLRAAQQKTG</sequence>
<dbReference type="AlphaFoldDB" id="S7TG30"/>
<accession>S7TG30</accession>
<dbReference type="Proteomes" id="UP000014975">
    <property type="component" value="Unassembled WGS sequence"/>
</dbReference>
<evidence type="ECO:0000313" key="1">
    <source>
        <dbReference type="EMBL" id="EPR35570.1"/>
    </source>
</evidence>
<gene>
    <name evidence="1" type="ORF">dsat_1911</name>
</gene>
<organism evidence="1 2">
    <name type="scientific">Alkalidesulfovibrio alkalitolerans DSM 16529</name>
    <dbReference type="NCBI Taxonomy" id="1121439"/>
    <lineage>
        <taxon>Bacteria</taxon>
        <taxon>Pseudomonadati</taxon>
        <taxon>Thermodesulfobacteriota</taxon>
        <taxon>Desulfovibrionia</taxon>
        <taxon>Desulfovibrionales</taxon>
        <taxon>Desulfovibrionaceae</taxon>
        <taxon>Alkalidesulfovibrio</taxon>
    </lineage>
</organism>
<reference evidence="1 2" key="1">
    <citation type="journal article" date="2013" name="Genome Announc.">
        <title>Draft genome sequences for three mercury-methylating, sulfate-reducing bacteria.</title>
        <authorList>
            <person name="Brown S.D."/>
            <person name="Hurt R.A.Jr."/>
            <person name="Gilmour C.C."/>
            <person name="Elias D.A."/>
        </authorList>
    </citation>
    <scope>NUCLEOTIDE SEQUENCE [LARGE SCALE GENOMIC DNA]</scope>
    <source>
        <strain evidence="1 2">DSM 16529</strain>
    </source>
</reference>
<keyword evidence="2" id="KW-1185">Reference proteome</keyword>
<comment type="caution">
    <text evidence="1">The sequence shown here is derived from an EMBL/GenBank/DDBJ whole genome shotgun (WGS) entry which is preliminary data.</text>
</comment>
<name>S7TG30_9BACT</name>
<protein>
    <submittedName>
        <fullName evidence="1">Uncharacterized protein</fullName>
    </submittedName>
</protein>